<accession>A0A6H1P6J3</accession>
<organism evidence="1 2">
    <name type="scientific">Priestia megaterium</name>
    <name type="common">Bacillus megaterium</name>
    <dbReference type="NCBI Taxonomy" id="1404"/>
    <lineage>
        <taxon>Bacteria</taxon>
        <taxon>Bacillati</taxon>
        <taxon>Bacillota</taxon>
        <taxon>Bacilli</taxon>
        <taxon>Bacillales</taxon>
        <taxon>Bacillaceae</taxon>
        <taxon>Priestia</taxon>
    </lineage>
</organism>
<evidence type="ECO:0000313" key="1">
    <source>
        <dbReference type="EMBL" id="QIZ09052.1"/>
    </source>
</evidence>
<proteinExistence type="predicted"/>
<sequence>MNQDLTIDPNQMPKFNSHEEARGWFKGQFGDRFLLRMTDMKDGKRVNFYHLVKDPEVYKPYMESFASVVQHEITNMDVFKSYTTIEIDDNGNVEIKD</sequence>
<reference evidence="1 2" key="2">
    <citation type="submission" date="2020-04" db="EMBL/GenBank/DDBJ databases">
        <authorList>
            <person name="Fomenkov A."/>
            <person name="Anton B.P."/>
            <person name="Roberts R.J."/>
        </authorList>
    </citation>
    <scope>NUCLEOTIDE SEQUENCE [LARGE SCALE GENOMIC DNA]</scope>
    <source>
        <strain evidence="1 2">S2</strain>
    </source>
</reference>
<protein>
    <submittedName>
        <fullName evidence="1">Uncharacterized protein</fullName>
    </submittedName>
</protein>
<dbReference type="AlphaFoldDB" id="A0A6H1P6J3"/>
<name>A0A6H1P6J3_PRIMG</name>
<evidence type="ECO:0000313" key="2">
    <source>
        <dbReference type="Proteomes" id="UP000501868"/>
    </source>
</evidence>
<reference evidence="1 2" key="1">
    <citation type="submission" date="2020-04" db="EMBL/GenBank/DDBJ databases">
        <title>Genome-Wide Identification of 5-Methylcytosine Sites in Bacterial Genomes By High-Throughput Sequencing of MspJI Restriction Fragments.</title>
        <authorList>
            <person name="Wu V."/>
        </authorList>
    </citation>
    <scope>NUCLEOTIDE SEQUENCE [LARGE SCALE GENOMIC DNA]</scope>
    <source>
        <strain evidence="1 2">S2</strain>
    </source>
</reference>
<gene>
    <name evidence="1" type="ORF">HFZ78_22040</name>
</gene>
<dbReference type="EMBL" id="CP051128">
    <property type="protein sequence ID" value="QIZ09052.1"/>
    <property type="molecule type" value="Genomic_DNA"/>
</dbReference>
<dbReference type="Proteomes" id="UP000501868">
    <property type="component" value="Chromosome"/>
</dbReference>